<organism evidence="4 5">
    <name type="scientific">Stenotrophomonas humi</name>
    <dbReference type="NCBI Taxonomy" id="405444"/>
    <lineage>
        <taxon>Bacteria</taxon>
        <taxon>Pseudomonadati</taxon>
        <taxon>Pseudomonadota</taxon>
        <taxon>Gammaproteobacteria</taxon>
        <taxon>Lysobacterales</taxon>
        <taxon>Lysobacteraceae</taxon>
        <taxon>Stenotrophomonas</taxon>
    </lineage>
</organism>
<proteinExistence type="predicted"/>
<accession>A0A0R0C8D1</accession>
<dbReference type="GO" id="GO:0003700">
    <property type="term" value="F:DNA-binding transcription factor activity"/>
    <property type="evidence" value="ECO:0007669"/>
    <property type="project" value="TreeGrafter"/>
</dbReference>
<dbReference type="Gene3D" id="1.10.357.10">
    <property type="entry name" value="Tetracycline Repressor, domain 2"/>
    <property type="match status" value="1"/>
</dbReference>
<dbReference type="Gene3D" id="1.10.10.60">
    <property type="entry name" value="Homeodomain-like"/>
    <property type="match status" value="1"/>
</dbReference>
<gene>
    <name evidence="4" type="ORF">ABB26_14295</name>
</gene>
<keyword evidence="1 2" id="KW-0238">DNA-binding</keyword>
<feature type="domain" description="HTH tetR-type" evidence="3">
    <location>
        <begin position="13"/>
        <end position="72"/>
    </location>
</feature>
<evidence type="ECO:0000259" key="3">
    <source>
        <dbReference type="PROSITE" id="PS50977"/>
    </source>
</evidence>
<reference evidence="4 5" key="1">
    <citation type="submission" date="2015-05" db="EMBL/GenBank/DDBJ databases">
        <title>Genome sequencing and analysis of members of genus Stenotrophomonas.</title>
        <authorList>
            <person name="Patil P.P."/>
            <person name="Midha S."/>
            <person name="Patil P.B."/>
        </authorList>
    </citation>
    <scope>NUCLEOTIDE SEQUENCE [LARGE SCALE GENOMIC DNA]</scope>
    <source>
        <strain evidence="4 5">DSM 18929</strain>
    </source>
</reference>
<comment type="caution">
    <text evidence="4">The sequence shown here is derived from an EMBL/GenBank/DDBJ whole genome shotgun (WGS) entry which is preliminary data.</text>
</comment>
<dbReference type="GO" id="GO:0000976">
    <property type="term" value="F:transcription cis-regulatory region binding"/>
    <property type="evidence" value="ECO:0007669"/>
    <property type="project" value="TreeGrafter"/>
</dbReference>
<evidence type="ECO:0000256" key="2">
    <source>
        <dbReference type="PROSITE-ProRule" id="PRU00335"/>
    </source>
</evidence>
<evidence type="ECO:0000313" key="5">
    <source>
        <dbReference type="Proteomes" id="UP000050864"/>
    </source>
</evidence>
<dbReference type="PANTHER" id="PTHR30055">
    <property type="entry name" value="HTH-TYPE TRANSCRIPTIONAL REGULATOR RUTR"/>
    <property type="match status" value="1"/>
</dbReference>
<protein>
    <submittedName>
        <fullName evidence="4">TetR family transcriptional regulator</fullName>
    </submittedName>
</protein>
<dbReference type="InterPro" id="IPR039536">
    <property type="entry name" value="TetR_C_Proteobacteria"/>
</dbReference>
<dbReference type="PROSITE" id="PS50977">
    <property type="entry name" value="HTH_TETR_2"/>
    <property type="match status" value="1"/>
</dbReference>
<dbReference type="PATRIC" id="fig|405444.3.peg.1964"/>
<dbReference type="EMBL" id="LDJI01000027">
    <property type="protein sequence ID" value="KRG62850.1"/>
    <property type="molecule type" value="Genomic_DNA"/>
</dbReference>
<dbReference type="PANTHER" id="PTHR30055:SF146">
    <property type="entry name" value="HTH-TYPE TRANSCRIPTIONAL DUAL REGULATOR CECR"/>
    <property type="match status" value="1"/>
</dbReference>
<evidence type="ECO:0000313" key="4">
    <source>
        <dbReference type="EMBL" id="KRG62850.1"/>
    </source>
</evidence>
<feature type="DNA-binding region" description="H-T-H motif" evidence="2">
    <location>
        <begin position="35"/>
        <end position="54"/>
    </location>
</feature>
<dbReference type="Pfam" id="PF00440">
    <property type="entry name" value="TetR_N"/>
    <property type="match status" value="1"/>
</dbReference>
<dbReference type="STRING" id="405444.ABB26_14295"/>
<dbReference type="Pfam" id="PF14246">
    <property type="entry name" value="TetR_C_7"/>
    <property type="match status" value="1"/>
</dbReference>
<evidence type="ECO:0000256" key="1">
    <source>
        <dbReference type="ARBA" id="ARBA00023125"/>
    </source>
</evidence>
<dbReference type="InterPro" id="IPR050109">
    <property type="entry name" value="HTH-type_TetR-like_transc_reg"/>
</dbReference>
<sequence length="222" mass="25206">MQTSPFPSPAPLDARDERVFEAVRELLAVQGMRLSMDAVATLAGCSKQTLYSRYGCKRELLRQAMRLHVSNATSGLSSCDRKPLRQTLIDFAIGYLDHRNKPKVLQTSQLLGASAHEFRDEARFMYHGSAEALRDQVAEWMQTEIARGRLTHDDPHFMAELLLSMIAGQDFERQRFHAPHRDDAQQRQRWADFAIDAFLRAFANAPEAGMAPENKNNPRSFS</sequence>
<dbReference type="AlphaFoldDB" id="A0A0R0C8D1"/>
<dbReference type="InterPro" id="IPR036271">
    <property type="entry name" value="Tet_transcr_reg_TetR-rel_C_sf"/>
</dbReference>
<dbReference type="InterPro" id="IPR001647">
    <property type="entry name" value="HTH_TetR"/>
</dbReference>
<keyword evidence="5" id="KW-1185">Reference proteome</keyword>
<dbReference type="Proteomes" id="UP000050864">
    <property type="component" value="Unassembled WGS sequence"/>
</dbReference>
<dbReference type="SUPFAM" id="SSF46689">
    <property type="entry name" value="Homeodomain-like"/>
    <property type="match status" value="1"/>
</dbReference>
<dbReference type="InterPro" id="IPR009057">
    <property type="entry name" value="Homeodomain-like_sf"/>
</dbReference>
<name>A0A0R0C8D1_9GAMM</name>
<dbReference type="SUPFAM" id="SSF48498">
    <property type="entry name" value="Tetracyclin repressor-like, C-terminal domain"/>
    <property type="match status" value="1"/>
</dbReference>